<dbReference type="GO" id="GO:0046872">
    <property type="term" value="F:metal ion binding"/>
    <property type="evidence" value="ECO:0007669"/>
    <property type="project" value="UniProtKB-KW"/>
</dbReference>
<dbReference type="Pfam" id="PF00034">
    <property type="entry name" value="Cytochrom_C"/>
    <property type="match status" value="1"/>
</dbReference>
<keyword evidence="5 6" id="KW-0408">Iron</keyword>
<dbReference type="STRING" id="45658.VSVS12_03602"/>
<keyword evidence="1" id="KW-0813">Transport</keyword>
<protein>
    <submittedName>
        <fullName evidence="9">Cytochrome c-554(548)</fullName>
    </submittedName>
</protein>
<feature type="domain" description="Cytochrome c" evidence="8">
    <location>
        <begin position="25"/>
        <end position="106"/>
    </location>
</feature>
<dbReference type="Gene3D" id="1.10.760.10">
    <property type="entry name" value="Cytochrome c-like domain"/>
    <property type="match status" value="1"/>
</dbReference>
<dbReference type="PANTHER" id="PTHR33751">
    <property type="entry name" value="CBB3-TYPE CYTOCHROME C OXIDASE SUBUNIT FIXP"/>
    <property type="match status" value="1"/>
</dbReference>
<dbReference type="InterPro" id="IPR050597">
    <property type="entry name" value="Cytochrome_c_Oxidase_Subunit"/>
</dbReference>
<evidence type="ECO:0000259" key="8">
    <source>
        <dbReference type="PROSITE" id="PS51007"/>
    </source>
</evidence>
<name>A0A1C7FDJ8_9VIBR</name>
<evidence type="ECO:0000256" key="7">
    <source>
        <dbReference type="SAM" id="SignalP"/>
    </source>
</evidence>
<dbReference type="GO" id="GO:0009055">
    <property type="term" value="F:electron transfer activity"/>
    <property type="evidence" value="ECO:0007669"/>
    <property type="project" value="InterPro"/>
</dbReference>
<dbReference type="PANTHER" id="PTHR33751:SF9">
    <property type="entry name" value="CYTOCHROME C4"/>
    <property type="match status" value="1"/>
</dbReference>
<dbReference type="AlphaFoldDB" id="A0A1C7FDJ8"/>
<reference evidence="9 10" key="1">
    <citation type="submission" date="2016-07" db="EMBL/GenBank/DDBJ databases">
        <title>Genome sequencing of Vibrio scophthalmi strain VS-05, an isolated from Paralichthys olivaceus.</title>
        <authorList>
            <person name="Han H.-J."/>
        </authorList>
    </citation>
    <scope>NUCLEOTIDE SEQUENCE [LARGE SCALE GENOMIC DNA]</scope>
    <source>
        <strain evidence="9 10">VS-05</strain>
    </source>
</reference>
<keyword evidence="4" id="KW-0249">Electron transport</keyword>
<sequence>MINKFVWLSLLPLVFSPFTFAESFGDAKLGKVKSPSCVFCHGQTGKAINPSYPNLNGQNAAYLFQSMLDYQQGKRTGGMAQMMGAQLRNLNEQDLKDIAAFYAEQP</sequence>
<dbReference type="SUPFAM" id="SSF46626">
    <property type="entry name" value="Cytochrome c"/>
    <property type="match status" value="1"/>
</dbReference>
<keyword evidence="2 6" id="KW-0349">Heme</keyword>
<evidence type="ECO:0000256" key="4">
    <source>
        <dbReference type="ARBA" id="ARBA00022982"/>
    </source>
</evidence>
<keyword evidence="7" id="KW-0732">Signal</keyword>
<evidence type="ECO:0000256" key="6">
    <source>
        <dbReference type="PROSITE-ProRule" id="PRU00433"/>
    </source>
</evidence>
<evidence type="ECO:0000256" key="3">
    <source>
        <dbReference type="ARBA" id="ARBA00022723"/>
    </source>
</evidence>
<organism evidence="9 10">
    <name type="scientific">Vibrio scophthalmi</name>
    <dbReference type="NCBI Taxonomy" id="45658"/>
    <lineage>
        <taxon>Bacteria</taxon>
        <taxon>Pseudomonadati</taxon>
        <taxon>Pseudomonadota</taxon>
        <taxon>Gammaproteobacteria</taxon>
        <taxon>Vibrionales</taxon>
        <taxon>Vibrionaceae</taxon>
        <taxon>Vibrio</taxon>
    </lineage>
</organism>
<evidence type="ECO:0000256" key="5">
    <source>
        <dbReference type="ARBA" id="ARBA00023004"/>
    </source>
</evidence>
<dbReference type="InterPro" id="IPR009056">
    <property type="entry name" value="Cyt_c-like_dom"/>
</dbReference>
<gene>
    <name evidence="9" type="ORF">VSVS05_03069</name>
</gene>
<evidence type="ECO:0000256" key="2">
    <source>
        <dbReference type="ARBA" id="ARBA00022617"/>
    </source>
</evidence>
<accession>A0A1C7FDJ8</accession>
<dbReference type="RefSeq" id="WP_005594505.1">
    <property type="nucleotide sequence ID" value="NZ_CP016415.1"/>
</dbReference>
<evidence type="ECO:0000256" key="1">
    <source>
        <dbReference type="ARBA" id="ARBA00022448"/>
    </source>
</evidence>
<proteinExistence type="predicted"/>
<dbReference type="EMBL" id="CP016415">
    <property type="protein sequence ID" value="ANU38115.1"/>
    <property type="molecule type" value="Genomic_DNA"/>
</dbReference>
<feature type="chain" id="PRO_5008885586" evidence="7">
    <location>
        <begin position="22"/>
        <end position="106"/>
    </location>
</feature>
<feature type="signal peptide" evidence="7">
    <location>
        <begin position="1"/>
        <end position="21"/>
    </location>
</feature>
<dbReference type="InterPro" id="IPR036909">
    <property type="entry name" value="Cyt_c-like_dom_sf"/>
</dbReference>
<dbReference type="GeneID" id="96874593"/>
<keyword evidence="10" id="KW-1185">Reference proteome</keyword>
<evidence type="ECO:0000313" key="9">
    <source>
        <dbReference type="EMBL" id="ANU38115.1"/>
    </source>
</evidence>
<dbReference type="GO" id="GO:0020037">
    <property type="term" value="F:heme binding"/>
    <property type="evidence" value="ECO:0007669"/>
    <property type="project" value="InterPro"/>
</dbReference>
<dbReference type="Proteomes" id="UP000092528">
    <property type="component" value="Chromosome 2"/>
</dbReference>
<evidence type="ECO:0000313" key="10">
    <source>
        <dbReference type="Proteomes" id="UP000092528"/>
    </source>
</evidence>
<dbReference type="PROSITE" id="PS51007">
    <property type="entry name" value="CYTC"/>
    <property type="match status" value="1"/>
</dbReference>
<keyword evidence="3 6" id="KW-0479">Metal-binding</keyword>